<gene>
    <name evidence="2" type="ORF">F8388_011631</name>
</gene>
<proteinExistence type="predicted"/>
<dbReference type="Proteomes" id="UP000525078">
    <property type="component" value="Unassembled WGS sequence"/>
</dbReference>
<comment type="caution">
    <text evidence="2">The sequence shown here is derived from an EMBL/GenBank/DDBJ whole genome shotgun (WGS) entry which is preliminary data.</text>
</comment>
<dbReference type="EMBL" id="JAATIP010000038">
    <property type="protein sequence ID" value="KAF4387483.1"/>
    <property type="molecule type" value="Genomic_DNA"/>
</dbReference>
<accession>A0A7J6GX29</accession>
<protein>
    <submittedName>
        <fullName evidence="2">Uncharacterized protein</fullName>
    </submittedName>
</protein>
<evidence type="ECO:0000256" key="1">
    <source>
        <dbReference type="SAM" id="MobiDB-lite"/>
    </source>
</evidence>
<feature type="compositionally biased region" description="Polar residues" evidence="1">
    <location>
        <begin position="112"/>
        <end position="123"/>
    </location>
</feature>
<evidence type="ECO:0000313" key="3">
    <source>
        <dbReference type="Proteomes" id="UP000525078"/>
    </source>
</evidence>
<feature type="compositionally biased region" description="Low complexity" evidence="1">
    <location>
        <begin position="79"/>
        <end position="95"/>
    </location>
</feature>
<sequence length="243" mass="26272">MRGQRQTKIRRRLDHTNVARLDKESEAKRLQPLSTVQFRPRDSLRGTLSDNCCTHANILSQTQPPPSASPSPGDLGIWSSTPLTPTSVSSSSSSSESHDKFPADSPFPYPRLNSSDSPPRSMSDLNSSTILNIACWTRSSARKRHAAMVLSPPMGLQSLTVAMSSSTASRNAEESAESSQMGWSAATLDNVFECGAGTGIVIADLLRQFLARKPSVEVGKYLQNIVGHGVVPAQRLGYVPRHS</sequence>
<feature type="region of interest" description="Disordered" evidence="1">
    <location>
        <begin position="57"/>
        <end position="123"/>
    </location>
</feature>
<name>A0A7J6GX29_CANSA</name>
<evidence type="ECO:0000313" key="2">
    <source>
        <dbReference type="EMBL" id="KAF4387483.1"/>
    </source>
</evidence>
<organism evidence="2 3">
    <name type="scientific">Cannabis sativa</name>
    <name type="common">Hemp</name>
    <name type="synonym">Marijuana</name>
    <dbReference type="NCBI Taxonomy" id="3483"/>
    <lineage>
        <taxon>Eukaryota</taxon>
        <taxon>Viridiplantae</taxon>
        <taxon>Streptophyta</taxon>
        <taxon>Embryophyta</taxon>
        <taxon>Tracheophyta</taxon>
        <taxon>Spermatophyta</taxon>
        <taxon>Magnoliopsida</taxon>
        <taxon>eudicotyledons</taxon>
        <taxon>Gunneridae</taxon>
        <taxon>Pentapetalae</taxon>
        <taxon>rosids</taxon>
        <taxon>fabids</taxon>
        <taxon>Rosales</taxon>
        <taxon>Cannabaceae</taxon>
        <taxon>Cannabis</taxon>
    </lineage>
</organism>
<reference evidence="2 3" key="1">
    <citation type="journal article" date="2020" name="bioRxiv">
        <title>Sequence and annotation of 42 cannabis genomes reveals extensive copy number variation in cannabinoid synthesis and pathogen resistance genes.</title>
        <authorList>
            <person name="Mckernan K.J."/>
            <person name="Helbert Y."/>
            <person name="Kane L.T."/>
            <person name="Ebling H."/>
            <person name="Zhang L."/>
            <person name="Liu B."/>
            <person name="Eaton Z."/>
            <person name="Mclaughlin S."/>
            <person name="Kingan S."/>
            <person name="Baybayan P."/>
            <person name="Concepcion G."/>
            <person name="Jordan M."/>
            <person name="Riva A."/>
            <person name="Barbazuk W."/>
            <person name="Harkins T."/>
        </authorList>
    </citation>
    <scope>NUCLEOTIDE SEQUENCE [LARGE SCALE GENOMIC DNA]</scope>
    <source>
        <strain evidence="3">cv. Jamaican Lion 4</strain>
        <tissue evidence="2">Leaf</tissue>
    </source>
</reference>
<dbReference type="AlphaFoldDB" id="A0A7J6GX29"/>